<name>A0AAV8UVD4_9RHOD</name>
<evidence type="ECO:0000313" key="10">
    <source>
        <dbReference type="EMBL" id="KAJ8906546.1"/>
    </source>
</evidence>
<gene>
    <name evidence="10" type="ORF">NDN08_003039</name>
</gene>
<dbReference type="GO" id="GO:0008168">
    <property type="term" value="F:methyltransferase activity"/>
    <property type="evidence" value="ECO:0007669"/>
    <property type="project" value="UniProtKB-KW"/>
</dbReference>
<evidence type="ECO:0000256" key="7">
    <source>
        <dbReference type="ARBA" id="ARBA00023242"/>
    </source>
</evidence>
<keyword evidence="4 8" id="KW-0489">Methyltransferase</keyword>
<dbReference type="InterPro" id="IPR042036">
    <property type="entry name" value="RRP8_N"/>
</dbReference>
<feature type="compositionally biased region" description="Basic and acidic residues" evidence="9">
    <location>
        <begin position="39"/>
        <end position="57"/>
    </location>
</feature>
<keyword evidence="6 8" id="KW-0949">S-adenosyl-L-methionine</keyword>
<evidence type="ECO:0000313" key="11">
    <source>
        <dbReference type="Proteomes" id="UP001157974"/>
    </source>
</evidence>
<keyword evidence="3 8" id="KW-0698">rRNA processing</keyword>
<evidence type="ECO:0000256" key="1">
    <source>
        <dbReference type="ARBA" id="ARBA00004604"/>
    </source>
</evidence>
<dbReference type="AlphaFoldDB" id="A0AAV8UVD4"/>
<dbReference type="SUPFAM" id="SSF53335">
    <property type="entry name" value="S-adenosyl-L-methionine-dependent methyltransferases"/>
    <property type="match status" value="1"/>
</dbReference>
<dbReference type="PANTHER" id="PTHR12787:SF0">
    <property type="entry name" value="RIBOSOMAL RNA-PROCESSING PROTEIN 8"/>
    <property type="match status" value="1"/>
</dbReference>
<dbReference type="Gene3D" id="1.10.10.2150">
    <property type="entry name" value="Ribosomal RNA-processing protein 8, N-terminal domain"/>
    <property type="match status" value="1"/>
</dbReference>
<accession>A0AAV8UVD4</accession>
<dbReference type="EC" id="2.1.1.-" evidence="8"/>
<dbReference type="GO" id="GO:0032259">
    <property type="term" value="P:methylation"/>
    <property type="evidence" value="ECO:0007669"/>
    <property type="project" value="UniProtKB-KW"/>
</dbReference>
<comment type="similarity">
    <text evidence="2 8">Belongs to the methyltransferase superfamily. RRP8 family.</text>
</comment>
<proteinExistence type="inferred from homology"/>
<dbReference type="Proteomes" id="UP001157974">
    <property type="component" value="Unassembled WGS sequence"/>
</dbReference>
<protein>
    <recommendedName>
        <fullName evidence="8">Ribosomal RNA-processing protein 8</fullName>
        <ecNumber evidence="8">2.1.1.-</ecNumber>
    </recommendedName>
</protein>
<comment type="caution">
    <text evidence="10">The sequence shown here is derived from an EMBL/GenBank/DDBJ whole genome shotgun (WGS) entry which is preliminary data.</text>
</comment>
<dbReference type="EMBL" id="JAMWBK010000003">
    <property type="protein sequence ID" value="KAJ8906546.1"/>
    <property type="molecule type" value="Genomic_DNA"/>
</dbReference>
<dbReference type="PANTHER" id="PTHR12787">
    <property type="entry name" value="RIBOSOMAL RNA-PROCESSING PROTEIN 8"/>
    <property type="match status" value="1"/>
</dbReference>
<dbReference type="Gene3D" id="3.40.50.150">
    <property type="entry name" value="Vaccinia Virus protein VP39"/>
    <property type="match status" value="1"/>
</dbReference>
<dbReference type="GO" id="GO:0006364">
    <property type="term" value="P:rRNA processing"/>
    <property type="evidence" value="ECO:0007669"/>
    <property type="project" value="UniProtKB-UniRule"/>
</dbReference>
<dbReference type="Pfam" id="PF05148">
    <property type="entry name" value="Methyltransf_8"/>
    <property type="match status" value="1"/>
</dbReference>
<evidence type="ECO:0000256" key="9">
    <source>
        <dbReference type="SAM" id="MobiDB-lite"/>
    </source>
</evidence>
<evidence type="ECO:0000256" key="5">
    <source>
        <dbReference type="ARBA" id="ARBA00022679"/>
    </source>
</evidence>
<evidence type="ECO:0000256" key="3">
    <source>
        <dbReference type="ARBA" id="ARBA00022552"/>
    </source>
</evidence>
<sequence length="340" mass="38593">MAMELAATLGSVSDHYLCGRLEDRNAMKKKIKRKKKAGRGKEQPAPRHGDQSVEPRGDQVVSEKGIEKGRGSSDTTYGSRPRTLSKLQLAMRKRLESGSFRQINERLYSVTGKDAFKFMEDDPKQFSIYHSGYREQVKKWPRNPLDDIIRMVKKQPSYYVVADFGCGEARLATEVKQRVHSFDLVAVNENVTACNMRHTPLQSDSVDIAVFCLSLMGTDYPDFLTEARRILKPSGKLLIAEVLSRYTILVTKLVAQKFDKGEPGVLYLGLHHRADCPKFEDKSAFLKGVERMGFLKEHERLLSDFFVIWSFRVFGSGWKEKGKAGKNAMPSLKGSVYKKR</sequence>
<dbReference type="FunFam" id="1.10.10.2150:FF:000001">
    <property type="entry name" value="Ribosomal RNA-processing protein 8"/>
    <property type="match status" value="1"/>
</dbReference>
<dbReference type="GO" id="GO:0005730">
    <property type="term" value="C:nucleolus"/>
    <property type="evidence" value="ECO:0007669"/>
    <property type="project" value="UniProtKB-SubCell"/>
</dbReference>
<comment type="function">
    <text evidence="8">Probable methyltransferase required to silence rDNA.</text>
</comment>
<comment type="subcellular location">
    <subcellularLocation>
        <location evidence="1 8">Nucleus</location>
        <location evidence="1 8">Nucleolus</location>
    </subcellularLocation>
</comment>
<keyword evidence="11" id="KW-1185">Reference proteome</keyword>
<keyword evidence="7 8" id="KW-0539">Nucleus</keyword>
<keyword evidence="5 8" id="KW-0808">Transferase</keyword>
<evidence type="ECO:0000256" key="4">
    <source>
        <dbReference type="ARBA" id="ARBA00022603"/>
    </source>
</evidence>
<organism evidence="10 11">
    <name type="scientific">Rhodosorus marinus</name>
    <dbReference type="NCBI Taxonomy" id="101924"/>
    <lineage>
        <taxon>Eukaryota</taxon>
        <taxon>Rhodophyta</taxon>
        <taxon>Stylonematophyceae</taxon>
        <taxon>Stylonematales</taxon>
        <taxon>Stylonemataceae</taxon>
        <taxon>Rhodosorus</taxon>
    </lineage>
</organism>
<dbReference type="InterPro" id="IPR029063">
    <property type="entry name" value="SAM-dependent_MTases_sf"/>
</dbReference>
<feature type="region of interest" description="Disordered" evidence="9">
    <location>
        <begin position="23"/>
        <end position="83"/>
    </location>
</feature>
<reference evidence="10 11" key="1">
    <citation type="journal article" date="2023" name="Nat. Commun.">
        <title>Origin of minicircular mitochondrial genomes in red algae.</title>
        <authorList>
            <person name="Lee Y."/>
            <person name="Cho C.H."/>
            <person name="Lee Y.M."/>
            <person name="Park S.I."/>
            <person name="Yang J.H."/>
            <person name="West J.A."/>
            <person name="Bhattacharya D."/>
            <person name="Yoon H.S."/>
        </authorList>
    </citation>
    <scope>NUCLEOTIDE SEQUENCE [LARGE SCALE GENOMIC DNA]</scope>
    <source>
        <strain evidence="10 11">CCMP1338</strain>
        <tissue evidence="10">Whole cell</tissue>
    </source>
</reference>
<dbReference type="CDD" id="cd02440">
    <property type="entry name" value="AdoMet_MTases"/>
    <property type="match status" value="1"/>
</dbReference>
<evidence type="ECO:0000256" key="6">
    <source>
        <dbReference type="ARBA" id="ARBA00022691"/>
    </source>
</evidence>
<dbReference type="InterPro" id="IPR007823">
    <property type="entry name" value="RRP8"/>
</dbReference>
<evidence type="ECO:0000256" key="2">
    <source>
        <dbReference type="ARBA" id="ARBA00006301"/>
    </source>
</evidence>
<feature type="compositionally biased region" description="Basic residues" evidence="9">
    <location>
        <begin position="27"/>
        <end position="38"/>
    </location>
</feature>
<evidence type="ECO:0000256" key="8">
    <source>
        <dbReference type="RuleBase" id="RU365074"/>
    </source>
</evidence>